<dbReference type="InterPro" id="IPR019776">
    <property type="entry name" value="Flagellar_basal_body_rod_CS"/>
</dbReference>
<name>A0A1S1HJ69_9SPHN</name>
<evidence type="ECO:0000256" key="1">
    <source>
        <dbReference type="ARBA" id="ARBA00004117"/>
    </source>
</evidence>
<sequence length="694" mass="70749">MSLNDILNTAVSGLSASQAAMRTVSNNIANVNTPGYAREKVAASSTVSGGRTSGVYVSEPSRVADKFLESTVYNRSAGAGWAKTASSYFDQLESLLGGVGSTTGLAARLAAVSSSATQMSSLEATPQSIATFTGNVDDMLDLLKQLRGDTNGLQANVESEVNYTVDRTNTLLKQIHTLNDSVAQRRALGQSTSGIENERAAAIEELSGLMKVTVREQPDGRMMIEADSGQVLLDRRLRQLSYNSGPGAAQPLYSAIDIRFANNDGTLGASTGQKIDSSAIGGTLGSLIDLRDNVLPAYSGQVGDLFSALAEGLNAAANAGTTVPAPASLQGRQTGLAGTDRLGFTGAASFAVMGADGTLLAKVDVDFDALGPTATVDDAVAAINAGLAGFATASFVDGRLSIAADAAPNGVAVAQAEANPANRAGVGFSHYFGLNDVIRSDSGAITPSGFTAADPAGFGAGETAEVVLRDAAGRPMASYTYTATGGETFGDVIAQLNASPLSGYGSFALDDRGRIQFTPNPSSAGASITIPADSTSRNGSGLSFSDLAGKSAVDGAFIRPDILDNTANLPLARLNLGAAIGEKAIGPGDFRGAGGFVDSLTKAIDLGNKGKASVDAITSQFIAGIATKSAQSQTNLDAASARLSDAVGRRDNFAGVNIDEELAQMVVLQNSYSAAARVMTTASSMYDTLLEMVG</sequence>
<dbReference type="GO" id="GO:0009425">
    <property type="term" value="C:bacterial-type flagellum basal body"/>
    <property type="evidence" value="ECO:0007669"/>
    <property type="project" value="UniProtKB-SubCell"/>
</dbReference>
<feature type="domain" description="Flagellar hook-associated protein FlgK helical" evidence="9">
    <location>
        <begin position="90"/>
        <end position="322"/>
    </location>
</feature>
<evidence type="ECO:0000256" key="2">
    <source>
        <dbReference type="ARBA" id="ARBA00004613"/>
    </source>
</evidence>
<evidence type="ECO:0000256" key="4">
    <source>
        <dbReference type="ARBA" id="ARBA00016244"/>
    </source>
</evidence>
<reference evidence="10 11" key="1">
    <citation type="submission" date="2016-09" db="EMBL/GenBank/DDBJ databases">
        <title>Metabolic pathway, cell adaptation mechanisms and a novel monoxygenase revealed through proteogenomic-transcription analysis of a Sphingomonas haloaromaticamans strain degrading the fungicide ortho-phenylphenol.</title>
        <authorList>
            <person name="Perruchon C."/>
            <person name="Papadopoulou E.S."/>
            <person name="Rousidou C."/>
            <person name="Vasileiadis S."/>
            <person name="Tanou G."/>
            <person name="Amoutzias G."/>
            <person name="Molassiotis A."/>
            <person name="Karpouzas D.G."/>
        </authorList>
    </citation>
    <scope>NUCLEOTIDE SEQUENCE [LARGE SCALE GENOMIC DNA]</scope>
    <source>
        <strain evidence="10 11">P3</strain>
    </source>
</reference>
<evidence type="ECO:0000256" key="6">
    <source>
        <dbReference type="ARBA" id="ARBA00023143"/>
    </source>
</evidence>
<dbReference type="GO" id="GO:0005576">
    <property type="term" value="C:extracellular region"/>
    <property type="evidence" value="ECO:0007669"/>
    <property type="project" value="UniProtKB-SubCell"/>
</dbReference>
<evidence type="ECO:0000256" key="5">
    <source>
        <dbReference type="ARBA" id="ARBA00022525"/>
    </source>
</evidence>
<dbReference type="OrthoDB" id="7181295at2"/>
<evidence type="ECO:0000256" key="3">
    <source>
        <dbReference type="ARBA" id="ARBA00009677"/>
    </source>
</evidence>
<dbReference type="InterPro" id="IPR053927">
    <property type="entry name" value="FlgK_helical"/>
</dbReference>
<organism evidence="10 11">
    <name type="scientific">Edaphosphingomonas haloaromaticamans</name>
    <dbReference type="NCBI Taxonomy" id="653954"/>
    <lineage>
        <taxon>Bacteria</taxon>
        <taxon>Pseudomonadati</taxon>
        <taxon>Pseudomonadota</taxon>
        <taxon>Alphaproteobacteria</taxon>
        <taxon>Sphingomonadales</taxon>
        <taxon>Rhizorhabdaceae</taxon>
        <taxon>Edaphosphingomonas</taxon>
    </lineage>
</organism>
<dbReference type="InterPro" id="IPR001444">
    <property type="entry name" value="Flag_bb_rod_N"/>
</dbReference>
<dbReference type="GO" id="GO:0009424">
    <property type="term" value="C:bacterial-type flagellum hook"/>
    <property type="evidence" value="ECO:0007669"/>
    <property type="project" value="InterPro"/>
</dbReference>
<dbReference type="EMBL" id="MIPT01000001">
    <property type="protein sequence ID" value="OHT21501.1"/>
    <property type="molecule type" value="Genomic_DNA"/>
</dbReference>
<keyword evidence="10" id="KW-0966">Cell projection</keyword>
<keyword evidence="10" id="KW-0282">Flagellum</keyword>
<dbReference type="GO" id="GO:0005198">
    <property type="term" value="F:structural molecule activity"/>
    <property type="evidence" value="ECO:0007669"/>
    <property type="project" value="InterPro"/>
</dbReference>
<dbReference type="GO" id="GO:0044780">
    <property type="term" value="P:bacterial-type flagellum assembly"/>
    <property type="evidence" value="ECO:0007669"/>
    <property type="project" value="InterPro"/>
</dbReference>
<dbReference type="Pfam" id="PF06429">
    <property type="entry name" value="Flg_bbr_C"/>
    <property type="match status" value="1"/>
</dbReference>
<dbReference type="PANTHER" id="PTHR30033">
    <property type="entry name" value="FLAGELLAR HOOK-ASSOCIATED PROTEIN 1"/>
    <property type="match status" value="1"/>
</dbReference>
<dbReference type="SUPFAM" id="SSF64518">
    <property type="entry name" value="Phase 1 flagellin"/>
    <property type="match status" value="1"/>
</dbReference>
<dbReference type="InterPro" id="IPR002371">
    <property type="entry name" value="FlgK"/>
</dbReference>
<gene>
    <name evidence="10" type="primary">flgK_2</name>
    <name evidence="10" type="ORF">BHE75_03509</name>
</gene>
<feature type="domain" description="Flagellar basal-body/hook protein C-terminal" evidence="8">
    <location>
        <begin position="654"/>
        <end position="692"/>
    </location>
</feature>
<dbReference type="RefSeq" id="WP_070934587.1">
    <property type="nucleotide sequence ID" value="NZ_MIPT01000001.1"/>
</dbReference>
<dbReference type="PROSITE" id="PS00588">
    <property type="entry name" value="FLAGELLA_BB_ROD"/>
    <property type="match status" value="1"/>
</dbReference>
<keyword evidence="6" id="KW-0975">Bacterial flagellum</keyword>
<evidence type="ECO:0000313" key="11">
    <source>
        <dbReference type="Proteomes" id="UP000179467"/>
    </source>
</evidence>
<proteinExistence type="inferred from homology"/>
<comment type="caution">
    <text evidence="10">The sequence shown here is derived from an EMBL/GenBank/DDBJ whole genome shotgun (WGS) entry which is preliminary data.</text>
</comment>
<evidence type="ECO:0000259" key="8">
    <source>
        <dbReference type="Pfam" id="PF06429"/>
    </source>
</evidence>
<dbReference type="NCBIfam" id="TIGR02492">
    <property type="entry name" value="flgK_ends"/>
    <property type="match status" value="1"/>
</dbReference>
<dbReference type="Proteomes" id="UP000179467">
    <property type="component" value="Unassembled WGS sequence"/>
</dbReference>
<keyword evidence="10" id="KW-0969">Cilium</keyword>
<keyword evidence="5" id="KW-0964">Secreted</keyword>
<dbReference type="Pfam" id="PF22638">
    <property type="entry name" value="FlgK_D1"/>
    <property type="match status" value="1"/>
</dbReference>
<dbReference type="PRINTS" id="PR01005">
    <property type="entry name" value="FLGHOOKAP1"/>
</dbReference>
<dbReference type="Pfam" id="PF00460">
    <property type="entry name" value="Flg_bb_rod"/>
    <property type="match status" value="1"/>
</dbReference>
<evidence type="ECO:0000259" key="9">
    <source>
        <dbReference type="Pfam" id="PF22638"/>
    </source>
</evidence>
<keyword evidence="11" id="KW-1185">Reference proteome</keyword>
<accession>A0A1S1HJ69</accession>
<comment type="subcellular location">
    <subcellularLocation>
        <location evidence="1">Bacterial flagellum basal body</location>
    </subcellularLocation>
    <subcellularLocation>
        <location evidence="2">Secreted</location>
    </subcellularLocation>
</comment>
<evidence type="ECO:0000259" key="7">
    <source>
        <dbReference type="Pfam" id="PF00460"/>
    </source>
</evidence>
<evidence type="ECO:0000313" key="10">
    <source>
        <dbReference type="EMBL" id="OHT21501.1"/>
    </source>
</evidence>
<protein>
    <recommendedName>
        <fullName evidence="4">Flagellar hook-associated protein 1</fullName>
    </recommendedName>
</protein>
<feature type="domain" description="Flagellar basal body rod protein N-terminal" evidence="7">
    <location>
        <begin position="7"/>
        <end position="36"/>
    </location>
</feature>
<dbReference type="AlphaFoldDB" id="A0A1S1HJ69"/>
<dbReference type="PANTHER" id="PTHR30033:SF2">
    <property type="entry name" value="FLAGELLAR HOOK PROTEIN"/>
    <property type="match status" value="1"/>
</dbReference>
<dbReference type="InterPro" id="IPR010930">
    <property type="entry name" value="Flg_bb/hook_C_dom"/>
</dbReference>
<comment type="similarity">
    <text evidence="3">Belongs to the flagella basal body rod proteins family.</text>
</comment>